<name>A0A0M3HW55_ASCLU</name>
<proteinExistence type="predicted"/>
<sequence length="185" mass="20919">MPSVFDFLPDVLLAVVGLLGFIRTGHFLDAFAAMAALLEEDVEELYAEVGLFIQERWEEDFAALDVRARGQQYFGIQKPDKYSRLFLVCRLAHCRVSEREFETVAAWKKHVALARTHLEDAFCGNCGHYLIVPPETEAANIKAFLTAHKKERCVGASKTIIQRRRAEVTRLEGLMRTTSHILVPG</sequence>
<evidence type="ECO:0000313" key="1">
    <source>
        <dbReference type="Proteomes" id="UP000036681"/>
    </source>
</evidence>
<protein>
    <submittedName>
        <fullName evidence="2">Zf-3CxxC domain-containing protein</fullName>
    </submittedName>
</protein>
<organism evidence="1 2">
    <name type="scientific">Ascaris lumbricoides</name>
    <name type="common">Giant roundworm</name>
    <dbReference type="NCBI Taxonomy" id="6252"/>
    <lineage>
        <taxon>Eukaryota</taxon>
        <taxon>Metazoa</taxon>
        <taxon>Ecdysozoa</taxon>
        <taxon>Nematoda</taxon>
        <taxon>Chromadorea</taxon>
        <taxon>Rhabditida</taxon>
        <taxon>Spirurina</taxon>
        <taxon>Ascaridomorpha</taxon>
        <taxon>Ascaridoidea</taxon>
        <taxon>Ascarididae</taxon>
        <taxon>Ascaris</taxon>
    </lineage>
</organism>
<reference evidence="2" key="1">
    <citation type="submission" date="2017-02" db="UniProtKB">
        <authorList>
            <consortium name="WormBaseParasite"/>
        </authorList>
    </citation>
    <scope>IDENTIFICATION</scope>
</reference>
<keyword evidence="1" id="KW-1185">Reference proteome</keyword>
<dbReference type="Proteomes" id="UP000036681">
    <property type="component" value="Unplaced"/>
</dbReference>
<evidence type="ECO:0000313" key="2">
    <source>
        <dbReference type="WBParaSite" id="ALUE_0000731801-mRNA-1"/>
    </source>
</evidence>
<dbReference type="WBParaSite" id="ALUE_0000731801-mRNA-1">
    <property type="protein sequence ID" value="ALUE_0000731801-mRNA-1"/>
    <property type="gene ID" value="ALUE_0000731801"/>
</dbReference>
<accession>A0A0M3HW55</accession>
<dbReference type="AlphaFoldDB" id="A0A0M3HW55"/>